<dbReference type="HOGENOM" id="CLU_029186_0_0_10"/>
<dbReference type="PATRIC" id="fig|742817.3.peg.1154"/>
<comment type="caution">
    <text evidence="1">The sequence shown here is derived from an EMBL/GenBank/DDBJ whole genome shotgun (WGS) entry which is preliminary data.</text>
</comment>
<reference evidence="1 2" key="1">
    <citation type="submission" date="2012-01" db="EMBL/GenBank/DDBJ databases">
        <title>The Genome Sequence of Odoribacter laneus YIT 12061.</title>
        <authorList>
            <consortium name="The Broad Institute Genome Sequencing Platform"/>
            <person name="Earl A."/>
            <person name="Ward D."/>
            <person name="Feldgarden M."/>
            <person name="Gevers D."/>
            <person name="Morotomi M."/>
            <person name="Young S.K."/>
            <person name="Zeng Q."/>
            <person name="Gargeya S."/>
            <person name="Fitzgerald M."/>
            <person name="Haas B."/>
            <person name="Abouelleil A."/>
            <person name="Alvarado L."/>
            <person name="Arachchi H.M."/>
            <person name="Berlin A."/>
            <person name="Chapman S.B."/>
            <person name="Gearin G."/>
            <person name="Goldberg J."/>
            <person name="Griggs A."/>
            <person name="Gujja S."/>
            <person name="Hansen M."/>
            <person name="Heiman D."/>
            <person name="Howarth C."/>
            <person name="Larimer J."/>
            <person name="Lui A."/>
            <person name="MacDonald P.J.P."/>
            <person name="McCowen C."/>
            <person name="Montmayeur A."/>
            <person name="Murphy C."/>
            <person name="Neiman D."/>
            <person name="Pearson M."/>
            <person name="Priest M."/>
            <person name="Roberts A."/>
            <person name="Saif S."/>
            <person name="Shea T."/>
            <person name="Sisk P."/>
            <person name="Stolte C."/>
            <person name="Sykes S."/>
            <person name="Wortman J."/>
            <person name="Nusbaum C."/>
            <person name="Birren B."/>
        </authorList>
    </citation>
    <scope>NUCLEOTIDE SEQUENCE [LARGE SCALE GENOMIC DNA]</scope>
    <source>
        <strain evidence="1 2">YIT 12061</strain>
    </source>
</reference>
<dbReference type="GeneID" id="98068676"/>
<gene>
    <name evidence="1" type="ORF">HMPREF9449_01089</name>
</gene>
<sequence length="634" mass="73876">MAKGASRFGTIIFLLVELFFSTGLFAVPAQDTISVKKENILSVPVVYRPDSLIRDTLAYEYTRIKNAAYKSSFTKELYKLIFVNPKRNRVNVMRTQNSEARFEAYAGKIIQKINIKVLPPYGTSVYDTTYAEMDLGWLKNAANKIHMKSSERTLQRQLTIKPGMVLIPFELVQNEILLRQLDYIDDVTIMVDEDPQNPQEVILTIICKDDFSWGAEVSSNFLNNARVKLINKNFMKLGHIVEYQISYRGTKEQKWGNMLEYRVNSIFGTHFDVTGYYQNDYISKQIWGEINRQFLTSRVKWAGGITLSRIFRSDELPDINIEHQKVPFNYHSQDIWLGRSLLLKTRHRYTRNIYFTTRFLNTIFNKRPVVSSDTNQFYYNRKNIFWAFTYRKLKYYKANLIYDFGRTEDVPTGFYSALTFGFEKNEFQNSGYIGYEARYSHFNSHTERFYAADAALGAYLNEGGFERGLFKVGLHHISNLQTIGNWRFRFYNDVNYITGIRRYPSDYLHFQDYDILGFDSDTLGGNQKLSTSLSATFFLPYIKKGFRMSLTGFIDVGVLAPEKKSIFKSETYWGFGAAVTLRNDNIVFKNITLRLSFYPRVPGDVRSFQASMSGNLQNGFYDYQVDKPRVIPYE</sequence>
<evidence type="ECO:0008006" key="3">
    <source>
        <dbReference type="Google" id="ProtNLM"/>
    </source>
</evidence>
<dbReference type="Proteomes" id="UP000004892">
    <property type="component" value="Unassembled WGS sequence"/>
</dbReference>
<dbReference type="STRING" id="742817.HMPREF9449_01089"/>
<dbReference type="AlphaFoldDB" id="H1DFQ3"/>
<evidence type="ECO:0000313" key="2">
    <source>
        <dbReference type="Proteomes" id="UP000004892"/>
    </source>
</evidence>
<proteinExistence type="predicted"/>
<keyword evidence="2" id="KW-1185">Reference proteome</keyword>
<name>H1DFQ3_9BACT</name>
<accession>H1DFQ3</accession>
<dbReference type="eggNOG" id="COG4775">
    <property type="taxonomic scope" value="Bacteria"/>
</dbReference>
<evidence type="ECO:0000313" key="1">
    <source>
        <dbReference type="EMBL" id="EHP48726.1"/>
    </source>
</evidence>
<dbReference type="RefSeq" id="WP_009136237.1">
    <property type="nucleotide sequence ID" value="NZ_JH594596.1"/>
</dbReference>
<protein>
    <recommendedName>
        <fullName evidence="3">Bacterial surface antigen (D15) domain-containing protein</fullName>
    </recommendedName>
</protein>
<dbReference type="EMBL" id="ADMC01000017">
    <property type="protein sequence ID" value="EHP48726.1"/>
    <property type="molecule type" value="Genomic_DNA"/>
</dbReference>
<organism evidence="1 2">
    <name type="scientific">Odoribacter laneus YIT 12061</name>
    <dbReference type="NCBI Taxonomy" id="742817"/>
    <lineage>
        <taxon>Bacteria</taxon>
        <taxon>Pseudomonadati</taxon>
        <taxon>Bacteroidota</taxon>
        <taxon>Bacteroidia</taxon>
        <taxon>Bacteroidales</taxon>
        <taxon>Odoribacteraceae</taxon>
        <taxon>Odoribacter</taxon>
    </lineage>
</organism>